<proteinExistence type="predicted"/>
<evidence type="ECO:0000256" key="2">
    <source>
        <dbReference type="ARBA" id="ARBA00022825"/>
    </source>
</evidence>
<reference evidence="5" key="1">
    <citation type="submission" date="2020-05" db="EMBL/GenBank/DDBJ databases">
        <authorList>
            <person name="Chiriac C."/>
            <person name="Salcher M."/>
            <person name="Ghai R."/>
            <person name="Kavagutti S V."/>
        </authorList>
    </citation>
    <scope>NUCLEOTIDE SEQUENCE</scope>
</reference>
<sequence>MSDVSNVQASNHPPSNHAVLAERIIGGVVTAASPALSPDGAQIAFVVGKVDMVKNKARSEVWVAATDASTAPRPLTSGEKNDSQPTWSPDGRSLAFVSSRSENKGEATLHVLPMGLPGEVRTIAIMKDGIDDVAWSPDGRSVAFTSRTRHERYDAEDESWQAPRKIERFFTQLNGEGWIYDRPSHVYVVAADGTAPPRNLTPGEFQHSGIGWLADSSAVITSAARHDTWDFDFASDLYLVPLDGEITALTHQTGNYHAARVSPDGRRVAFLGMDDSRTDPQNHHVGVLTLATGERQWVSRGLDRTFDSVSGSVAPVWLDDDTLLSCAEDRGTSHLYRVSADGSYAPVAVSTGARWVKSWDARSGSVAMAISSVDRTTELFALRDGAETQLTHLGAAYAAVVKPQSWERFAVPTTDATLEIDAWIMRPVGFDATKTYPMLLNVHGGPHTQYGETFFDEAQMQAAAGFVVLMSNPRGGSGREQSWGQAILGPKHKHPGTGWGGVDVDDVLAVLDAALARYPFCDPDRVGMIGGSYGGYMATWLAAHHGSRFRAICSERAVNNLISEEWSSDIGSVFQVEHGTTHIEDPTEYARMSPMTYVNDIHTPMLIIHSENDLRCPMSQAEELFMALRLLRRDVTFYRFPGETHELSRSGSPVHRRQRGEIVLDYFTDKLAPR</sequence>
<evidence type="ECO:0000313" key="5">
    <source>
        <dbReference type="EMBL" id="CAB4879920.1"/>
    </source>
</evidence>
<name>A0A6J7EF55_9ZZZZ</name>
<evidence type="ECO:0000256" key="3">
    <source>
        <dbReference type="SAM" id="MobiDB-lite"/>
    </source>
</evidence>
<gene>
    <name evidence="5" type="ORF">UFOPK3376_01405</name>
</gene>
<dbReference type="PANTHER" id="PTHR42776">
    <property type="entry name" value="SERINE PEPTIDASE S9 FAMILY MEMBER"/>
    <property type="match status" value="1"/>
</dbReference>
<dbReference type="GO" id="GO:0004252">
    <property type="term" value="F:serine-type endopeptidase activity"/>
    <property type="evidence" value="ECO:0007669"/>
    <property type="project" value="TreeGrafter"/>
</dbReference>
<evidence type="ECO:0000259" key="4">
    <source>
        <dbReference type="Pfam" id="PF00326"/>
    </source>
</evidence>
<dbReference type="Pfam" id="PF00326">
    <property type="entry name" value="Peptidase_S9"/>
    <property type="match status" value="1"/>
</dbReference>
<accession>A0A6J7EF55</accession>
<dbReference type="GO" id="GO:0006508">
    <property type="term" value="P:proteolysis"/>
    <property type="evidence" value="ECO:0007669"/>
    <property type="project" value="InterPro"/>
</dbReference>
<organism evidence="5">
    <name type="scientific">freshwater metagenome</name>
    <dbReference type="NCBI Taxonomy" id="449393"/>
    <lineage>
        <taxon>unclassified sequences</taxon>
        <taxon>metagenomes</taxon>
        <taxon>ecological metagenomes</taxon>
    </lineage>
</organism>
<feature type="domain" description="Peptidase S9 prolyl oligopeptidase catalytic" evidence="4">
    <location>
        <begin position="454"/>
        <end position="671"/>
    </location>
</feature>
<dbReference type="SUPFAM" id="SSF82171">
    <property type="entry name" value="DPP6 N-terminal domain-like"/>
    <property type="match status" value="1"/>
</dbReference>
<keyword evidence="1" id="KW-0378">Hydrolase</keyword>
<dbReference type="InterPro" id="IPR029058">
    <property type="entry name" value="AB_hydrolase_fold"/>
</dbReference>
<dbReference type="InterPro" id="IPR011659">
    <property type="entry name" value="WD40"/>
</dbReference>
<dbReference type="InterPro" id="IPR011042">
    <property type="entry name" value="6-blade_b-propeller_TolB-like"/>
</dbReference>
<protein>
    <submittedName>
        <fullName evidence="5">Unannotated protein</fullName>
    </submittedName>
</protein>
<dbReference type="EMBL" id="CAFBLP010000031">
    <property type="protein sequence ID" value="CAB4879920.1"/>
    <property type="molecule type" value="Genomic_DNA"/>
</dbReference>
<dbReference type="Gene3D" id="3.40.50.1820">
    <property type="entry name" value="alpha/beta hydrolase"/>
    <property type="match status" value="1"/>
</dbReference>
<dbReference type="PANTHER" id="PTHR42776:SF27">
    <property type="entry name" value="DIPEPTIDYL PEPTIDASE FAMILY MEMBER 6"/>
    <property type="match status" value="1"/>
</dbReference>
<keyword evidence="2" id="KW-0645">Protease</keyword>
<evidence type="ECO:0000256" key="1">
    <source>
        <dbReference type="ARBA" id="ARBA00022801"/>
    </source>
</evidence>
<dbReference type="InterPro" id="IPR001375">
    <property type="entry name" value="Peptidase_S9_cat"/>
</dbReference>
<keyword evidence="2" id="KW-0720">Serine protease</keyword>
<dbReference type="SUPFAM" id="SSF53474">
    <property type="entry name" value="alpha/beta-Hydrolases"/>
    <property type="match status" value="1"/>
</dbReference>
<dbReference type="Pfam" id="PF07676">
    <property type="entry name" value="PD40"/>
    <property type="match status" value="3"/>
</dbReference>
<dbReference type="AlphaFoldDB" id="A0A6J7EF55"/>
<dbReference type="Gene3D" id="2.120.10.30">
    <property type="entry name" value="TolB, C-terminal domain"/>
    <property type="match status" value="2"/>
</dbReference>
<feature type="region of interest" description="Disordered" evidence="3">
    <location>
        <begin position="71"/>
        <end position="92"/>
    </location>
</feature>